<reference evidence="1" key="1">
    <citation type="journal article" date="2021" name="Proc. Natl. Acad. Sci. U.S.A.">
        <title>A Catalog of Tens of Thousands of Viruses from Human Metagenomes Reveals Hidden Associations with Chronic Diseases.</title>
        <authorList>
            <person name="Tisza M.J."/>
            <person name="Buck C.B."/>
        </authorList>
    </citation>
    <scope>NUCLEOTIDE SEQUENCE</scope>
    <source>
        <strain evidence="1">Ctj994</strain>
    </source>
</reference>
<evidence type="ECO:0000313" key="1">
    <source>
        <dbReference type="EMBL" id="DAD99242.1"/>
    </source>
</evidence>
<proteinExistence type="predicted"/>
<protein>
    <submittedName>
        <fullName evidence="1">Flagellum export protein</fullName>
    </submittedName>
</protein>
<organism evidence="1">
    <name type="scientific">Myoviridae sp. ctj994</name>
    <dbReference type="NCBI Taxonomy" id="2825160"/>
    <lineage>
        <taxon>Viruses</taxon>
        <taxon>Duplodnaviria</taxon>
        <taxon>Heunggongvirae</taxon>
        <taxon>Uroviricota</taxon>
        <taxon>Caudoviricetes</taxon>
    </lineage>
</organism>
<dbReference type="EMBL" id="BK015278">
    <property type="protein sequence ID" value="DAD99242.1"/>
    <property type="molecule type" value="Genomic_DNA"/>
</dbReference>
<name>A0A8S5NYE9_9CAUD</name>
<sequence>MRRPIRTCTKCGVRLIPHTHNYIYDEINRKAIRVCKHCHDEHIRRKSKNARTHGNE</sequence>
<accession>A0A8S5NYE9</accession>